<dbReference type="Proteomes" id="UP000619486">
    <property type="component" value="Unassembled WGS sequence"/>
</dbReference>
<dbReference type="PANTHER" id="PTHR43877">
    <property type="entry name" value="AMINOALKYLPHOSPHONATE N-ACETYLTRANSFERASE-RELATED-RELATED"/>
    <property type="match status" value="1"/>
</dbReference>
<feature type="domain" description="N-acetyltransferase" evidence="4">
    <location>
        <begin position="30"/>
        <end position="181"/>
    </location>
</feature>
<keyword evidence="1" id="KW-0808">Transferase</keyword>
<dbReference type="SUPFAM" id="SSF55729">
    <property type="entry name" value="Acyl-CoA N-acyltransferases (Nat)"/>
    <property type="match status" value="1"/>
</dbReference>
<name>A0A918LMS8_9ACTN</name>
<comment type="caution">
    <text evidence="5">The sequence shown here is derived from an EMBL/GenBank/DDBJ whole genome shotgun (WGS) entry which is preliminary data.</text>
</comment>
<gene>
    <name evidence="5" type="ORF">GCM10014713_15060</name>
</gene>
<evidence type="ECO:0000259" key="4">
    <source>
        <dbReference type="PROSITE" id="PS51186"/>
    </source>
</evidence>
<dbReference type="EMBL" id="BMQQ01000004">
    <property type="protein sequence ID" value="GGT23203.1"/>
    <property type="molecule type" value="Genomic_DNA"/>
</dbReference>
<dbReference type="CDD" id="cd04301">
    <property type="entry name" value="NAT_SF"/>
    <property type="match status" value="1"/>
</dbReference>
<protein>
    <submittedName>
        <fullName evidence="5">Acetyltransferase</fullName>
    </submittedName>
</protein>
<reference evidence="5" key="2">
    <citation type="submission" date="2020-09" db="EMBL/GenBank/DDBJ databases">
        <authorList>
            <person name="Sun Q."/>
            <person name="Ohkuma M."/>
        </authorList>
    </citation>
    <scope>NUCLEOTIDE SEQUENCE</scope>
    <source>
        <strain evidence="5">JCM 3172</strain>
    </source>
</reference>
<organism evidence="5 6">
    <name type="scientific">Streptomyces purpureus</name>
    <dbReference type="NCBI Taxonomy" id="1951"/>
    <lineage>
        <taxon>Bacteria</taxon>
        <taxon>Bacillati</taxon>
        <taxon>Actinomycetota</taxon>
        <taxon>Actinomycetes</taxon>
        <taxon>Kitasatosporales</taxon>
        <taxon>Streptomycetaceae</taxon>
        <taxon>Streptomyces</taxon>
    </lineage>
</organism>
<dbReference type="Gene3D" id="3.40.630.30">
    <property type="match status" value="1"/>
</dbReference>
<reference evidence="5" key="1">
    <citation type="journal article" date="2014" name="Int. J. Syst. Evol. Microbiol.">
        <title>Complete genome sequence of Corynebacterium casei LMG S-19264T (=DSM 44701T), isolated from a smear-ripened cheese.</title>
        <authorList>
            <consortium name="US DOE Joint Genome Institute (JGI-PGF)"/>
            <person name="Walter F."/>
            <person name="Albersmeier A."/>
            <person name="Kalinowski J."/>
            <person name="Ruckert C."/>
        </authorList>
    </citation>
    <scope>NUCLEOTIDE SEQUENCE</scope>
    <source>
        <strain evidence="5">JCM 3172</strain>
    </source>
</reference>
<evidence type="ECO:0000256" key="2">
    <source>
        <dbReference type="ARBA" id="ARBA00023315"/>
    </source>
</evidence>
<dbReference type="AlphaFoldDB" id="A0A918LMS8"/>
<evidence type="ECO:0000256" key="3">
    <source>
        <dbReference type="SAM" id="MobiDB-lite"/>
    </source>
</evidence>
<evidence type="ECO:0000313" key="5">
    <source>
        <dbReference type="EMBL" id="GGT23203.1"/>
    </source>
</evidence>
<accession>A0A918LMS8</accession>
<keyword evidence="2" id="KW-0012">Acyltransferase</keyword>
<dbReference type="InterPro" id="IPR050832">
    <property type="entry name" value="Bact_Acetyltransf"/>
</dbReference>
<proteinExistence type="predicted"/>
<dbReference type="PROSITE" id="PS51186">
    <property type="entry name" value="GNAT"/>
    <property type="match status" value="1"/>
</dbReference>
<evidence type="ECO:0000256" key="1">
    <source>
        <dbReference type="ARBA" id="ARBA00022679"/>
    </source>
</evidence>
<feature type="region of interest" description="Disordered" evidence="3">
    <location>
        <begin position="1"/>
        <end position="25"/>
    </location>
</feature>
<dbReference type="InterPro" id="IPR000182">
    <property type="entry name" value="GNAT_dom"/>
</dbReference>
<dbReference type="Pfam" id="PF13673">
    <property type="entry name" value="Acetyltransf_10"/>
    <property type="match status" value="1"/>
</dbReference>
<sequence length="194" mass="20414">MGGVRERLPAGPAGRPGPDRRGEPLMPSSYVVREAVDPADREACFAVRKDVFVVEQRVPQEIEYDRYDATAVHLLAIRADGLPLGTGRLLHGADAAGKTGGESGVGSLGRLAVSKAARGLGVGAALVRAIEEAARARGLTAVDLHAQTQALGFYERLGYAAYGPEFPDAGIPHRAMRRTLQSPRPAPSVTGVAR</sequence>
<evidence type="ECO:0000313" key="6">
    <source>
        <dbReference type="Proteomes" id="UP000619486"/>
    </source>
</evidence>
<keyword evidence="6" id="KW-1185">Reference proteome</keyword>
<dbReference type="InterPro" id="IPR016181">
    <property type="entry name" value="Acyl_CoA_acyltransferase"/>
</dbReference>
<dbReference type="GO" id="GO:0016747">
    <property type="term" value="F:acyltransferase activity, transferring groups other than amino-acyl groups"/>
    <property type="evidence" value="ECO:0007669"/>
    <property type="project" value="InterPro"/>
</dbReference>